<protein>
    <submittedName>
        <fullName evidence="2">Uncharacterized protein</fullName>
    </submittedName>
</protein>
<dbReference type="AlphaFoldDB" id="A0ABD0LRM0"/>
<name>A0ABD0LRM0_9CAEN</name>
<sequence>MSVPPNHFSTPPHSPAISPPPPSYPSPLRPTVTIHLCCCFMPHLSPSCPVSASQFGPPSYEKAPAICRLLRSPRSRARCHSPVLTLTFSFGRKKKTLGTTYTP</sequence>
<keyword evidence="3" id="KW-1185">Reference proteome</keyword>
<gene>
    <name evidence="2" type="ORF">BaRGS_00006544</name>
</gene>
<evidence type="ECO:0000313" key="2">
    <source>
        <dbReference type="EMBL" id="KAK7502180.1"/>
    </source>
</evidence>
<feature type="compositionally biased region" description="Pro residues" evidence="1">
    <location>
        <begin position="12"/>
        <end position="24"/>
    </location>
</feature>
<dbReference type="Proteomes" id="UP001519460">
    <property type="component" value="Unassembled WGS sequence"/>
</dbReference>
<comment type="caution">
    <text evidence="2">The sequence shown here is derived from an EMBL/GenBank/DDBJ whole genome shotgun (WGS) entry which is preliminary data.</text>
</comment>
<dbReference type="EMBL" id="JACVVK020000027">
    <property type="protein sequence ID" value="KAK7502180.1"/>
    <property type="molecule type" value="Genomic_DNA"/>
</dbReference>
<organism evidence="2 3">
    <name type="scientific">Batillaria attramentaria</name>
    <dbReference type="NCBI Taxonomy" id="370345"/>
    <lineage>
        <taxon>Eukaryota</taxon>
        <taxon>Metazoa</taxon>
        <taxon>Spiralia</taxon>
        <taxon>Lophotrochozoa</taxon>
        <taxon>Mollusca</taxon>
        <taxon>Gastropoda</taxon>
        <taxon>Caenogastropoda</taxon>
        <taxon>Sorbeoconcha</taxon>
        <taxon>Cerithioidea</taxon>
        <taxon>Batillariidae</taxon>
        <taxon>Batillaria</taxon>
    </lineage>
</organism>
<proteinExistence type="predicted"/>
<evidence type="ECO:0000313" key="3">
    <source>
        <dbReference type="Proteomes" id="UP001519460"/>
    </source>
</evidence>
<feature type="region of interest" description="Disordered" evidence="1">
    <location>
        <begin position="1"/>
        <end position="24"/>
    </location>
</feature>
<reference evidence="2 3" key="1">
    <citation type="journal article" date="2023" name="Sci. Data">
        <title>Genome assembly of the Korean intertidal mud-creeper Batillaria attramentaria.</title>
        <authorList>
            <person name="Patra A.K."/>
            <person name="Ho P.T."/>
            <person name="Jun S."/>
            <person name="Lee S.J."/>
            <person name="Kim Y."/>
            <person name="Won Y.J."/>
        </authorList>
    </citation>
    <scope>NUCLEOTIDE SEQUENCE [LARGE SCALE GENOMIC DNA]</scope>
    <source>
        <strain evidence="2">Wonlab-2016</strain>
    </source>
</reference>
<evidence type="ECO:0000256" key="1">
    <source>
        <dbReference type="SAM" id="MobiDB-lite"/>
    </source>
</evidence>
<accession>A0ABD0LRM0</accession>